<sequence>MKDASDCSPSGTTGNERDLSLDTIAFAAALLFANGQTTERTVASTERLGRSFGLNVRVLPQWGELTVEVERTLLSDVYPIAPLGVDMGRVIAVSDIVEKVVDQSLPRESAHSLLERAGQLHTVSTLRFVLFAALGAAALGVIFGALEIQSLLLIALSAGVGAFARRWLGRHASNPFAQPLAASAIAGLLAAIVIRTHASNAATLVAFCPCMVLIPGPHILNGAIDLARTRISLGISRLAYAGVLVLLICVGLLAGLAAGGVTFLPSDSPVAVPFVADVVAAGLAVASFGTFFSMSWRLLPIPIGIGMLAHAVRWALIAFAGVHVTTAALVACLLVGVIITPVVDRLQLPFAALAFSAVVSMMPGYYLFESASALLRLVSSAPQASTMELLTGVVRNGTTAFLVVLFMTIGLILPRMLLERYGPARTRRSAPL</sequence>
<feature type="transmembrane region" description="Helical" evidence="7">
    <location>
        <begin position="180"/>
        <end position="198"/>
    </location>
</feature>
<protein>
    <recommendedName>
        <fullName evidence="12">Threonine/serine exporter family protein</fullName>
    </recommendedName>
</protein>
<feature type="transmembrane region" description="Helical" evidence="7">
    <location>
        <begin position="399"/>
        <end position="418"/>
    </location>
</feature>
<evidence type="ECO:0000256" key="1">
    <source>
        <dbReference type="ARBA" id="ARBA00004651"/>
    </source>
</evidence>
<reference evidence="10 11" key="1">
    <citation type="submission" date="2019-02" db="EMBL/GenBank/DDBJ databases">
        <title>Dyella amyloliquefaciens sp. nov., isolated from forest soil.</title>
        <authorList>
            <person name="Gao Z.-H."/>
            <person name="Qiu L.-H."/>
        </authorList>
    </citation>
    <scope>NUCLEOTIDE SEQUENCE [LARGE SCALE GENOMIC DNA]</scope>
    <source>
        <strain evidence="10 11">KACC 12747</strain>
    </source>
</reference>
<dbReference type="InterPro" id="IPR024528">
    <property type="entry name" value="ThrE_2"/>
</dbReference>
<accession>A0A4R0YMQ6</accession>
<dbReference type="InterPro" id="IPR050539">
    <property type="entry name" value="ThrE_Dicarb/AminoAcid_Exp"/>
</dbReference>
<dbReference type="Pfam" id="PF06738">
    <property type="entry name" value="ThrE"/>
    <property type="match status" value="1"/>
</dbReference>
<keyword evidence="5 7" id="KW-0472">Membrane</keyword>
<keyword evidence="2" id="KW-1003">Cell membrane</keyword>
<evidence type="ECO:0000256" key="4">
    <source>
        <dbReference type="ARBA" id="ARBA00022989"/>
    </source>
</evidence>
<dbReference type="RefSeq" id="WP_131407923.1">
    <property type="nucleotide sequence ID" value="NZ_SJTG01000002.1"/>
</dbReference>
<feature type="domain" description="Threonine/serine exporter-like N-terminal" evidence="8">
    <location>
        <begin position="23"/>
        <end position="257"/>
    </location>
</feature>
<evidence type="ECO:0000256" key="6">
    <source>
        <dbReference type="ARBA" id="ARBA00034125"/>
    </source>
</evidence>
<dbReference type="EMBL" id="SJTG01000002">
    <property type="protein sequence ID" value="TCI10167.1"/>
    <property type="molecule type" value="Genomic_DNA"/>
</dbReference>
<keyword evidence="11" id="KW-1185">Reference proteome</keyword>
<feature type="transmembrane region" description="Helical" evidence="7">
    <location>
        <begin position="151"/>
        <end position="168"/>
    </location>
</feature>
<gene>
    <name evidence="10" type="ORF">EZM97_14730</name>
</gene>
<feature type="transmembrane region" description="Helical" evidence="7">
    <location>
        <begin position="204"/>
        <end position="226"/>
    </location>
</feature>
<evidence type="ECO:0008006" key="12">
    <source>
        <dbReference type="Google" id="ProtNLM"/>
    </source>
</evidence>
<feature type="domain" description="Threonine/Serine exporter ThrE" evidence="9">
    <location>
        <begin position="278"/>
        <end position="415"/>
    </location>
</feature>
<dbReference type="Pfam" id="PF12821">
    <property type="entry name" value="ThrE_2"/>
    <property type="match status" value="1"/>
</dbReference>
<feature type="transmembrane region" description="Helical" evidence="7">
    <location>
        <begin position="322"/>
        <end position="343"/>
    </location>
</feature>
<evidence type="ECO:0000256" key="3">
    <source>
        <dbReference type="ARBA" id="ARBA00022692"/>
    </source>
</evidence>
<feature type="transmembrane region" description="Helical" evidence="7">
    <location>
        <begin position="126"/>
        <end position="145"/>
    </location>
</feature>
<proteinExistence type="inferred from homology"/>
<evidence type="ECO:0000313" key="11">
    <source>
        <dbReference type="Proteomes" id="UP000291822"/>
    </source>
</evidence>
<evidence type="ECO:0000313" key="10">
    <source>
        <dbReference type="EMBL" id="TCI10167.1"/>
    </source>
</evidence>
<dbReference type="GO" id="GO:0015744">
    <property type="term" value="P:succinate transport"/>
    <property type="evidence" value="ECO:0007669"/>
    <property type="project" value="TreeGrafter"/>
</dbReference>
<keyword evidence="3 7" id="KW-0812">Transmembrane</keyword>
<feature type="transmembrane region" description="Helical" evidence="7">
    <location>
        <begin position="270"/>
        <end position="291"/>
    </location>
</feature>
<comment type="similarity">
    <text evidence="6">Belongs to the ThrE exporter (TC 2.A.79) family.</text>
</comment>
<keyword evidence="4 7" id="KW-1133">Transmembrane helix</keyword>
<evidence type="ECO:0000256" key="2">
    <source>
        <dbReference type="ARBA" id="ARBA00022475"/>
    </source>
</evidence>
<dbReference type="GO" id="GO:0022857">
    <property type="term" value="F:transmembrane transporter activity"/>
    <property type="evidence" value="ECO:0007669"/>
    <property type="project" value="InterPro"/>
</dbReference>
<evidence type="ECO:0000259" key="9">
    <source>
        <dbReference type="Pfam" id="PF12821"/>
    </source>
</evidence>
<evidence type="ECO:0000256" key="7">
    <source>
        <dbReference type="SAM" id="Phobius"/>
    </source>
</evidence>
<evidence type="ECO:0000259" key="8">
    <source>
        <dbReference type="Pfam" id="PF06738"/>
    </source>
</evidence>
<dbReference type="PANTHER" id="PTHR34390:SF2">
    <property type="entry name" value="SUCCINATE TRANSPORTER SUBUNIT YJJP-RELATED"/>
    <property type="match status" value="1"/>
</dbReference>
<dbReference type="Proteomes" id="UP000291822">
    <property type="component" value="Unassembled WGS sequence"/>
</dbReference>
<evidence type="ECO:0000256" key="5">
    <source>
        <dbReference type="ARBA" id="ARBA00023136"/>
    </source>
</evidence>
<dbReference type="AlphaFoldDB" id="A0A4R0YMQ6"/>
<feature type="transmembrane region" description="Helical" evidence="7">
    <location>
        <begin position="350"/>
        <end position="368"/>
    </location>
</feature>
<organism evidence="10 11">
    <name type="scientific">Dyella soli</name>
    <dbReference type="NCBI Taxonomy" id="522319"/>
    <lineage>
        <taxon>Bacteria</taxon>
        <taxon>Pseudomonadati</taxon>
        <taxon>Pseudomonadota</taxon>
        <taxon>Gammaproteobacteria</taxon>
        <taxon>Lysobacterales</taxon>
        <taxon>Rhodanobacteraceae</taxon>
        <taxon>Dyella</taxon>
    </lineage>
</organism>
<feature type="transmembrane region" description="Helical" evidence="7">
    <location>
        <begin position="298"/>
        <end position="316"/>
    </location>
</feature>
<comment type="subcellular location">
    <subcellularLocation>
        <location evidence="1">Cell membrane</location>
        <topology evidence="1">Multi-pass membrane protein</topology>
    </subcellularLocation>
</comment>
<comment type="caution">
    <text evidence="10">The sequence shown here is derived from an EMBL/GenBank/DDBJ whole genome shotgun (WGS) entry which is preliminary data.</text>
</comment>
<name>A0A4R0YMQ6_9GAMM</name>
<dbReference type="PANTHER" id="PTHR34390">
    <property type="entry name" value="UPF0442 PROTEIN YJJB-RELATED"/>
    <property type="match status" value="1"/>
</dbReference>
<dbReference type="InterPro" id="IPR010619">
    <property type="entry name" value="ThrE-like_N"/>
</dbReference>
<feature type="transmembrane region" description="Helical" evidence="7">
    <location>
        <begin position="238"/>
        <end position="264"/>
    </location>
</feature>
<dbReference type="GO" id="GO:0005886">
    <property type="term" value="C:plasma membrane"/>
    <property type="evidence" value="ECO:0007669"/>
    <property type="project" value="UniProtKB-SubCell"/>
</dbReference>